<dbReference type="PANTHER" id="PTHR47430:SF4">
    <property type="entry name" value="GB|AAC33480.1"/>
    <property type="match status" value="1"/>
</dbReference>
<name>M8APL2_AEGTA</name>
<dbReference type="AlphaFoldDB" id="M8APL2"/>
<organism evidence="1">
    <name type="scientific">Aegilops tauschii</name>
    <name type="common">Tausch's goatgrass</name>
    <name type="synonym">Aegilops squarrosa</name>
    <dbReference type="NCBI Taxonomy" id="37682"/>
    <lineage>
        <taxon>Eukaryota</taxon>
        <taxon>Viridiplantae</taxon>
        <taxon>Streptophyta</taxon>
        <taxon>Embryophyta</taxon>
        <taxon>Tracheophyta</taxon>
        <taxon>Spermatophyta</taxon>
        <taxon>Magnoliopsida</taxon>
        <taxon>Liliopsida</taxon>
        <taxon>Poales</taxon>
        <taxon>Poaceae</taxon>
        <taxon>BOP clade</taxon>
        <taxon>Pooideae</taxon>
        <taxon>Triticodae</taxon>
        <taxon>Triticeae</taxon>
        <taxon>Triticinae</taxon>
        <taxon>Aegilops</taxon>
    </lineage>
</organism>
<dbReference type="EnsemblPlants" id="EMT06501">
    <property type="protein sequence ID" value="EMT06501"/>
    <property type="gene ID" value="F775_23187"/>
</dbReference>
<reference evidence="1" key="1">
    <citation type="submission" date="2015-06" db="UniProtKB">
        <authorList>
            <consortium name="EnsemblPlants"/>
        </authorList>
    </citation>
    <scope>IDENTIFICATION</scope>
</reference>
<dbReference type="PANTHER" id="PTHR47430">
    <property type="entry name" value="GB|AAC33480.1"/>
    <property type="match status" value="1"/>
</dbReference>
<evidence type="ECO:0000313" key="1">
    <source>
        <dbReference type="EnsemblPlants" id="EMT06501"/>
    </source>
</evidence>
<protein>
    <submittedName>
        <fullName evidence="1">Uncharacterized protein</fullName>
    </submittedName>
</protein>
<sequence length="106" mass="11830">MKKEKKKGKEKKEKKEAGLGRQKKVFYTNVDLVEVFSIKGGDDEKGGSSGGSKLVHGQRVTLEEDATLMEAIRDYAEMKQLGEEGLEMTSLTCRARRACLYVVIES</sequence>
<proteinExistence type="predicted"/>
<accession>M8APL2</accession>